<dbReference type="Proteomes" id="UP000284451">
    <property type="component" value="Unassembled WGS sequence"/>
</dbReference>
<reference evidence="1 2" key="2">
    <citation type="submission" date="2019-01" db="EMBL/GenBank/DDBJ databases">
        <authorList>
            <person name="Li Y."/>
        </authorList>
    </citation>
    <scope>NUCLEOTIDE SEQUENCE [LARGE SCALE GENOMIC DNA]</scope>
    <source>
        <strain evidence="1 2">07D10-4-3</strain>
    </source>
</reference>
<sequence>MGFRDYRSLFLGGERIIAAYRGDIPLFGDVSTLPGRFEPDLWALSTGATPGTVLLHVLSLPESGGGPVTALEYALEDGSWTALSGAGPGTYTLQMPTAGVDYVLRLRAVNALGAGPASQARGVRSGAPAATVPASFTASDWTIAAGNGAAEVVLTVLSLPADGGAALTAVQYTTDGGQSWMALPGLSTGAWALTMAEPATAYAFALRAVNAIGAGAMSTAKEVASGAAIVSGGTISMTQLVSNRVYQRQAATGGLFGLGEAVVSVSGVAQAAVSLVQYRLRDADTNAVLVPWSTAQTDVPAGAFTLNLTLPAAQRFYNIDLRPEGDDSRAVTGTARFAVGRVVLGVGQSQLGRMFGKVDTAGGTIAALVPGASAHAVVRGIYTGNGMETSTANAGWQVPADGGAYASTGAAEFLRREVAEHGVVCAFVGYGLSGGVISQLLSGSRQTQMRDLIAETGAWEAFWFYLGGSDAVAGTTEAVFAERLASLMADVNSRNGYAGPVTRIFTATGTRTSETMAAVLNIRRAVAAAAAAEGGIWFEPRSSALVDQVHPSQAGNVTLGAALHRAFAGHWNEPVLTSATRSGAVLTLNFTTSDGAAMTVSGNPVGRVAVYPAGTTTGSKTVASVTAAGSTVMVTLASDPGGDVDVWLYPHPDSNTAAFLAQFIGDSYTADGQASGRPARASLQAVTAISGEGGGDSGDLAATFGAGQITLTGFGSVTAPSVTFGAGQITIDV</sequence>
<accession>A0A443KAP6</accession>
<comment type="caution">
    <text evidence="1">The sequence shown here is derived from an EMBL/GenBank/DDBJ whole genome shotgun (WGS) entry which is preliminary data.</text>
</comment>
<protein>
    <recommendedName>
        <fullName evidence="3">Fibronectin type-III domain-containing protein</fullName>
    </recommendedName>
</protein>
<evidence type="ECO:0000313" key="2">
    <source>
        <dbReference type="Proteomes" id="UP000284451"/>
    </source>
</evidence>
<reference evidence="1 2" key="1">
    <citation type="submission" date="2019-01" db="EMBL/GenBank/DDBJ databases">
        <title>Sinorhodobacter populi sp. nov. isolated from the symptomatic bark tissue of Populus euramericana canker.</title>
        <authorList>
            <person name="Xu G."/>
        </authorList>
    </citation>
    <scope>NUCLEOTIDE SEQUENCE [LARGE SCALE GENOMIC DNA]</scope>
    <source>
        <strain evidence="1 2">07D10-4-3</strain>
    </source>
</reference>
<organism evidence="1 2">
    <name type="scientific">Paenirhodobacter populi</name>
    <dbReference type="NCBI Taxonomy" id="2306993"/>
    <lineage>
        <taxon>Bacteria</taxon>
        <taxon>Pseudomonadati</taxon>
        <taxon>Pseudomonadota</taxon>
        <taxon>Alphaproteobacteria</taxon>
        <taxon>Rhodobacterales</taxon>
        <taxon>Rhodobacter group</taxon>
        <taxon>Paenirhodobacter</taxon>
    </lineage>
</organism>
<proteinExistence type="predicted"/>
<gene>
    <name evidence="1" type="ORF">D2T29_13810</name>
</gene>
<dbReference type="CDD" id="cd00063">
    <property type="entry name" value="FN3"/>
    <property type="match status" value="1"/>
</dbReference>
<evidence type="ECO:0000313" key="1">
    <source>
        <dbReference type="EMBL" id="RWR29854.1"/>
    </source>
</evidence>
<dbReference type="InterPro" id="IPR036514">
    <property type="entry name" value="SGNH_hydro_sf"/>
</dbReference>
<dbReference type="AlphaFoldDB" id="A0A443KAP6"/>
<dbReference type="Gene3D" id="3.40.50.1110">
    <property type="entry name" value="SGNH hydrolase"/>
    <property type="match status" value="1"/>
</dbReference>
<dbReference type="InterPro" id="IPR003961">
    <property type="entry name" value="FN3_dom"/>
</dbReference>
<dbReference type="SUPFAM" id="SSF52266">
    <property type="entry name" value="SGNH hydrolase"/>
    <property type="match status" value="1"/>
</dbReference>
<dbReference type="GO" id="GO:0016788">
    <property type="term" value="F:hydrolase activity, acting on ester bonds"/>
    <property type="evidence" value="ECO:0007669"/>
    <property type="project" value="UniProtKB-ARBA"/>
</dbReference>
<dbReference type="EMBL" id="SAUY01000018">
    <property type="protein sequence ID" value="RWR29854.1"/>
    <property type="molecule type" value="Genomic_DNA"/>
</dbReference>
<dbReference type="RefSeq" id="WP_128232911.1">
    <property type="nucleotide sequence ID" value="NZ_SAUY01000018.1"/>
</dbReference>
<name>A0A443KAP6_9RHOB</name>
<evidence type="ECO:0008006" key="3">
    <source>
        <dbReference type="Google" id="ProtNLM"/>
    </source>
</evidence>